<name>A0A9D4TRL6_CHLVU</name>
<accession>A0A9D4TRL6</accession>
<evidence type="ECO:0000256" key="1">
    <source>
        <dbReference type="ARBA" id="ARBA00004123"/>
    </source>
</evidence>
<reference evidence="7" key="2">
    <citation type="submission" date="2020-11" db="EMBL/GenBank/DDBJ databases">
        <authorList>
            <person name="Cecchin M."/>
            <person name="Marcolungo L."/>
            <person name="Rossato M."/>
            <person name="Girolomoni L."/>
            <person name="Cosentino E."/>
            <person name="Cuine S."/>
            <person name="Li-Beisson Y."/>
            <person name="Delledonne M."/>
            <person name="Ballottari M."/>
        </authorList>
    </citation>
    <scope>NUCLEOTIDE SEQUENCE</scope>
    <source>
        <strain evidence="7">211/11P</strain>
        <tissue evidence="7">Whole cell</tissue>
    </source>
</reference>
<feature type="compositionally biased region" description="Gly residues" evidence="6">
    <location>
        <begin position="328"/>
        <end position="346"/>
    </location>
</feature>
<keyword evidence="3 5" id="KW-0690">Ribosome biogenesis</keyword>
<feature type="compositionally biased region" description="Basic and acidic residues" evidence="6">
    <location>
        <begin position="217"/>
        <end position="226"/>
    </location>
</feature>
<evidence type="ECO:0000256" key="2">
    <source>
        <dbReference type="ARBA" id="ARBA00010077"/>
    </source>
</evidence>
<dbReference type="EMBL" id="SIDB01000005">
    <property type="protein sequence ID" value="KAI3432831.1"/>
    <property type="molecule type" value="Genomic_DNA"/>
</dbReference>
<protein>
    <recommendedName>
        <fullName evidence="5">Ribosome biogenesis regulatory protein</fullName>
    </recommendedName>
</protein>
<dbReference type="Pfam" id="PF04939">
    <property type="entry name" value="RRS1"/>
    <property type="match status" value="1"/>
</dbReference>
<sequence>MEVLHVTGEQLGRSQGEVHDGPLTFDLGNLLAWDASAVDAAALTANGTDPTCQRLAQSIFQSLAARLFSLPSEAVAVGRVAELPRPATVLPREKPIPKPRPPTKWEQFAQRKGIEKQKRSKVEWDESSQEWRRRYGYKRVNDETEVAVIEAKAGDLPGEDPFTKQRQDKKERAKKQQKQQLANVKAAVKAGGMAALPPTLRLAAALPEHGKGRPAKRKELHDELKSATKQAAVSTASMGKFDRMARGEKPEDRQVRGKQQKFAPVADKGGVEKQQQAKLVDRILSQNADDVADLSMAITRYEASARDERYRMKQKGHNKKGRVDRIDGSGGGSKPMGGGRSGGNKGRGASSSGGRKGK</sequence>
<feature type="compositionally biased region" description="Basic and acidic residues" evidence="6">
    <location>
        <begin position="161"/>
        <end position="171"/>
    </location>
</feature>
<feature type="region of interest" description="Disordered" evidence="6">
    <location>
        <begin position="207"/>
        <end position="275"/>
    </location>
</feature>
<feature type="region of interest" description="Disordered" evidence="6">
    <location>
        <begin position="152"/>
        <end position="180"/>
    </location>
</feature>
<evidence type="ECO:0000256" key="5">
    <source>
        <dbReference type="RuleBase" id="RU364132"/>
    </source>
</evidence>
<evidence type="ECO:0000256" key="6">
    <source>
        <dbReference type="SAM" id="MobiDB-lite"/>
    </source>
</evidence>
<evidence type="ECO:0000256" key="4">
    <source>
        <dbReference type="ARBA" id="ARBA00023242"/>
    </source>
</evidence>
<comment type="subcellular location">
    <subcellularLocation>
        <location evidence="1 5">Nucleus</location>
    </subcellularLocation>
</comment>
<dbReference type="GO" id="GO:0005634">
    <property type="term" value="C:nucleus"/>
    <property type="evidence" value="ECO:0007669"/>
    <property type="project" value="UniProtKB-SubCell"/>
</dbReference>
<keyword evidence="4 5" id="KW-0539">Nucleus</keyword>
<dbReference type="InterPro" id="IPR007023">
    <property type="entry name" value="Ribosom_reg"/>
</dbReference>
<comment type="similarity">
    <text evidence="2 5">Belongs to the RRS1 family.</text>
</comment>
<dbReference type="OrthoDB" id="28455at2759"/>
<reference evidence="7" key="1">
    <citation type="journal article" date="2019" name="Plant J.">
        <title>Chlorella vulgaris genome assembly and annotation reveals the molecular basis for metabolic acclimation to high light conditions.</title>
        <authorList>
            <person name="Cecchin M."/>
            <person name="Marcolungo L."/>
            <person name="Rossato M."/>
            <person name="Girolomoni L."/>
            <person name="Cosentino E."/>
            <person name="Cuine S."/>
            <person name="Li-Beisson Y."/>
            <person name="Delledonne M."/>
            <person name="Ballottari M."/>
        </authorList>
    </citation>
    <scope>NUCLEOTIDE SEQUENCE</scope>
    <source>
        <strain evidence="7">211/11P</strain>
    </source>
</reference>
<organism evidence="7 8">
    <name type="scientific">Chlorella vulgaris</name>
    <name type="common">Green alga</name>
    <dbReference type="NCBI Taxonomy" id="3077"/>
    <lineage>
        <taxon>Eukaryota</taxon>
        <taxon>Viridiplantae</taxon>
        <taxon>Chlorophyta</taxon>
        <taxon>core chlorophytes</taxon>
        <taxon>Trebouxiophyceae</taxon>
        <taxon>Chlorellales</taxon>
        <taxon>Chlorellaceae</taxon>
        <taxon>Chlorella clade</taxon>
        <taxon>Chlorella</taxon>
    </lineage>
</organism>
<feature type="region of interest" description="Disordered" evidence="6">
    <location>
        <begin position="304"/>
        <end position="358"/>
    </location>
</feature>
<feature type="compositionally biased region" description="Low complexity" evidence="6">
    <location>
        <begin position="347"/>
        <end position="358"/>
    </location>
</feature>
<dbReference type="Proteomes" id="UP001055712">
    <property type="component" value="Unassembled WGS sequence"/>
</dbReference>
<dbReference type="GO" id="GO:0042254">
    <property type="term" value="P:ribosome biogenesis"/>
    <property type="evidence" value="ECO:0007669"/>
    <property type="project" value="UniProtKB-KW"/>
</dbReference>
<comment type="function">
    <text evidence="5">Involved in ribosomal large subunit assembly.</text>
</comment>
<gene>
    <name evidence="7" type="ORF">D9Q98_010415</name>
</gene>
<keyword evidence="8" id="KW-1185">Reference proteome</keyword>
<feature type="compositionally biased region" description="Polar residues" evidence="6">
    <location>
        <begin position="227"/>
        <end position="237"/>
    </location>
</feature>
<proteinExistence type="inferred from homology"/>
<comment type="caution">
    <text evidence="7">The sequence shown here is derived from an EMBL/GenBank/DDBJ whole genome shotgun (WGS) entry which is preliminary data.</text>
</comment>
<dbReference type="AlphaFoldDB" id="A0A9D4TRL6"/>
<feature type="compositionally biased region" description="Basic and acidic residues" evidence="6">
    <location>
        <begin position="240"/>
        <end position="255"/>
    </location>
</feature>
<evidence type="ECO:0000313" key="7">
    <source>
        <dbReference type="EMBL" id="KAI3432831.1"/>
    </source>
</evidence>
<evidence type="ECO:0000313" key="8">
    <source>
        <dbReference type="Proteomes" id="UP001055712"/>
    </source>
</evidence>
<evidence type="ECO:0000256" key="3">
    <source>
        <dbReference type="ARBA" id="ARBA00022517"/>
    </source>
</evidence>